<dbReference type="AlphaFoldDB" id="A0A1Z4KF94"/>
<keyword evidence="1" id="KW-0862">Zinc</keyword>
<protein>
    <recommendedName>
        <fullName evidence="2">Lantibiotic biosynthesis protein dehydration domain-containing protein</fullName>
    </recommendedName>
</protein>
<dbReference type="InterPro" id="IPR012341">
    <property type="entry name" value="6hp_glycosidase-like_sf"/>
</dbReference>
<evidence type="ECO:0000259" key="2">
    <source>
        <dbReference type="Pfam" id="PF13575"/>
    </source>
</evidence>
<dbReference type="GO" id="GO:0031179">
    <property type="term" value="P:peptide modification"/>
    <property type="evidence" value="ECO:0007669"/>
    <property type="project" value="InterPro"/>
</dbReference>
<organism evidence="3 4">
    <name type="scientific">Trichormus variabilis NIES-23</name>
    <dbReference type="NCBI Taxonomy" id="1973479"/>
    <lineage>
        <taxon>Bacteria</taxon>
        <taxon>Bacillati</taxon>
        <taxon>Cyanobacteriota</taxon>
        <taxon>Cyanophyceae</taxon>
        <taxon>Nostocales</taxon>
        <taxon>Nostocaceae</taxon>
        <taxon>Trichormus</taxon>
    </lineage>
</organism>
<dbReference type="Pfam" id="PF13575">
    <property type="entry name" value="DUF4135"/>
    <property type="match status" value="1"/>
</dbReference>
<dbReference type="InterPro" id="IPR017146">
    <property type="entry name" value="Lanti_2_LanM"/>
</dbReference>
<dbReference type="InterPro" id="IPR025410">
    <property type="entry name" value="Lant_dehyd"/>
</dbReference>
<dbReference type="PIRSF" id="PIRSF037228">
    <property type="entry name" value="Lant_mod_RumM"/>
    <property type="match status" value="1"/>
</dbReference>
<keyword evidence="1" id="KW-0479">Metal-binding</keyword>
<dbReference type="EMBL" id="AP018216">
    <property type="protein sequence ID" value="BAY67644.1"/>
    <property type="molecule type" value="Genomic_DNA"/>
</dbReference>
<dbReference type="Pfam" id="PF05147">
    <property type="entry name" value="LANC_like"/>
    <property type="match status" value="1"/>
</dbReference>
<name>A0A1Z4KF94_ANAVA</name>
<sequence length="1095" mass="122905">MNVSKQSLIKIIERSSNISERLSSSFIFNDRQINANQNNAKLEKWYQFIAKGNQHNFEKRLLWDGLDTNTISCVLGNVNLADEKYLPNWVETLKAGMQVATFVIPENSNNKFLQQHRYLDPERPFPFEEILVPFVDVAKKKLIESAGSSYYLLSQNAHIQMERSLLEHLTGICISPLELEFSIFRSLKSSPLVRFINQLQSNCSKQQYTDFVNKLLKDGLLSFFQEYSVLARLIATSVDFWVEATGEFLSRLASDSDKIQLTFQPEQKLGQVVSVQLAMSDFHNRGRAVIVIKFASGFKLVYKPKSLGLEKAYFDFLDWINQQKINLPLKLLKIINCSNYGWMEFAEALPCQDQDAVKHYYQRAGMVLCIVYLLKGNDCHCENLIACGDQPVLVDLETLLHHRTWLSKDDADAKSIANECLQDSVVGTGFLPGWQILPYEQTEILKLDFSGLGGFGEQEMPYRAMKWKHINTDSMVIVREYTKLLPKKNRPFGENIDTSLNNHSKELIDGFRQMYQFLQQRKEELLASDSPITAFSNQKVRLVIRNTTVYASILQNSLNHKCLRTGVEHSIQLDLLSRAFLSSEDKHPLWPLLAAEKQALEQLDIPYFTAYSDSNVIDISSEQTINKFLSSSSYDDVIAHLRQMDDADLAKQISLIRGSLYSCLTNEQLNSLPLENPNLYMDIVAPIERRGMLQQAIAIAQQLEQQAIRGKDNSVTWIGMGYLFEAQRFQLQPVGNSLYDGCCGISLFLAALASVTNRAEFGELSLASLQSLRKTLQDPHIDLQQKLIGQMGIGGATGLASIVYALVRISEFLGEVELIQDAQQLASLMVINEATVNQAPGVMTGVAGTILSLLALYKATKEPATLQQAISWGNYLLDTRVTVDEVYQAWTNAEGKVLLGFSHGAAGIAYALLQLYAATDEPIFASAAREAITLEQRLFSLSSNCQDLDLVSIDNSLLSSTTEWCSGLIGISVARLGTLNILDTDEIRQELDINLHTIHHSSLQVLDNICCGNFSHIEMLLVASKQLSHPELLETANNRATQVLSRANQIGYFQLLPHLPADVYSFGFCQGIAGIGYELLRLSCPDLLPSILLWQ</sequence>
<evidence type="ECO:0000313" key="4">
    <source>
        <dbReference type="Proteomes" id="UP000217507"/>
    </source>
</evidence>
<dbReference type="SUPFAM" id="SSF158745">
    <property type="entry name" value="LanC-like"/>
    <property type="match status" value="1"/>
</dbReference>
<feature type="binding site" evidence="1">
    <location>
        <position position="1010"/>
    </location>
    <ligand>
        <name>Zn(2+)</name>
        <dbReference type="ChEBI" id="CHEBI:29105"/>
    </ligand>
</feature>
<evidence type="ECO:0000313" key="3">
    <source>
        <dbReference type="EMBL" id="BAY67644.1"/>
    </source>
</evidence>
<accession>A0A1Z4KF94</accession>
<gene>
    <name evidence="3" type="ORF">NIES23_04220</name>
</gene>
<dbReference type="SMART" id="SM01260">
    <property type="entry name" value="LANC_like"/>
    <property type="match status" value="1"/>
</dbReference>
<feature type="domain" description="Lantibiotic biosynthesis protein dehydration" evidence="2">
    <location>
        <begin position="227"/>
        <end position="610"/>
    </location>
</feature>
<dbReference type="GO" id="GO:0046872">
    <property type="term" value="F:metal ion binding"/>
    <property type="evidence" value="ECO:0007669"/>
    <property type="project" value="UniProtKB-KW"/>
</dbReference>
<evidence type="ECO:0000256" key="1">
    <source>
        <dbReference type="PIRSR" id="PIRSR607822-1"/>
    </source>
</evidence>
<proteinExistence type="predicted"/>
<dbReference type="InterPro" id="IPR007822">
    <property type="entry name" value="LANC-like"/>
</dbReference>
<dbReference type="NCBIfam" id="TIGR03897">
    <property type="entry name" value="lanti_2_LanM"/>
    <property type="match status" value="1"/>
</dbReference>
<dbReference type="Proteomes" id="UP000217507">
    <property type="component" value="Chromosome"/>
</dbReference>
<dbReference type="Gene3D" id="1.50.10.10">
    <property type="match status" value="1"/>
</dbReference>
<reference evidence="3 4" key="1">
    <citation type="submission" date="2017-06" db="EMBL/GenBank/DDBJ databases">
        <title>Genome sequencing of cyanobaciteial culture collection at National Institute for Environmental Studies (NIES).</title>
        <authorList>
            <person name="Hirose Y."/>
            <person name="Shimura Y."/>
            <person name="Fujisawa T."/>
            <person name="Nakamura Y."/>
            <person name="Kawachi M."/>
        </authorList>
    </citation>
    <scope>NUCLEOTIDE SEQUENCE [LARGE SCALE GENOMIC DNA]</scope>
    <source>
        <strain evidence="3 4">NIES-23</strain>
    </source>
</reference>
<dbReference type="CDD" id="cd04792">
    <property type="entry name" value="LanM-like"/>
    <property type="match status" value="1"/>
</dbReference>
<dbReference type="GO" id="GO:0005975">
    <property type="term" value="P:carbohydrate metabolic process"/>
    <property type="evidence" value="ECO:0007669"/>
    <property type="project" value="InterPro"/>
</dbReference>
<feature type="binding site" evidence="1">
    <location>
        <position position="965"/>
    </location>
    <ligand>
        <name>Zn(2+)</name>
        <dbReference type="ChEBI" id="CHEBI:29105"/>
    </ligand>
</feature>
<dbReference type="PRINTS" id="PR01950">
    <property type="entry name" value="LANCSUPER"/>
</dbReference>